<keyword evidence="8" id="KW-0449">Lipoprotein</keyword>
<evidence type="ECO:0000256" key="8">
    <source>
        <dbReference type="ARBA" id="ARBA00023288"/>
    </source>
</evidence>
<evidence type="ECO:0000256" key="7">
    <source>
        <dbReference type="ARBA" id="ARBA00023180"/>
    </source>
</evidence>
<feature type="compositionally biased region" description="Basic and acidic residues" evidence="9">
    <location>
        <begin position="299"/>
        <end position="317"/>
    </location>
</feature>
<dbReference type="GO" id="GO:0098552">
    <property type="term" value="C:side of membrane"/>
    <property type="evidence" value="ECO:0007669"/>
    <property type="project" value="UniProtKB-KW"/>
</dbReference>
<proteinExistence type="predicted"/>
<evidence type="ECO:0000259" key="10">
    <source>
        <dbReference type="Pfam" id="PF13206"/>
    </source>
</evidence>
<protein>
    <submittedName>
        <fullName evidence="11">Variant surface glycoprotein 3430</fullName>
    </submittedName>
</protein>
<keyword evidence="7" id="KW-0325">Glycoprotein</keyword>
<evidence type="ECO:0000256" key="9">
    <source>
        <dbReference type="SAM" id="MobiDB-lite"/>
    </source>
</evidence>
<comment type="subcellular location">
    <subcellularLocation>
        <location evidence="2">Cell membrane</location>
        <topology evidence="2">Lipid-anchor</topology>
        <topology evidence="2">GPI-anchor</topology>
    </subcellularLocation>
</comment>
<dbReference type="InterPro" id="IPR025932">
    <property type="entry name" value="Trypano_VSG_B_N_dom"/>
</dbReference>
<evidence type="ECO:0000313" key="11">
    <source>
        <dbReference type="EMBL" id="AGH59463.1"/>
    </source>
</evidence>
<dbReference type="Pfam" id="PF13206">
    <property type="entry name" value="VSG_B"/>
    <property type="match status" value="1"/>
</dbReference>
<feature type="region of interest" description="Disordered" evidence="9">
    <location>
        <begin position="234"/>
        <end position="253"/>
    </location>
</feature>
<dbReference type="AlphaFoldDB" id="M4ST13"/>
<feature type="region of interest" description="Disordered" evidence="9">
    <location>
        <begin position="285"/>
        <end position="317"/>
    </location>
</feature>
<dbReference type="VEuPathDB" id="TriTrypDB:Tb427_000423800"/>
<evidence type="ECO:0000256" key="1">
    <source>
        <dbReference type="ARBA" id="ARBA00002523"/>
    </source>
</evidence>
<reference evidence="11" key="2">
    <citation type="journal article" date="2014" name="Mol. Biochem. Parasitol.">
        <title>Capturing the variant surface glycoprotein repertoire (the VSGnome) of Trypanosoma brucei Lister 427.</title>
        <authorList>
            <person name="Cross G.A."/>
            <person name="Kim H.S."/>
            <person name="Wickstead B."/>
        </authorList>
    </citation>
    <scope>NUCLEOTIDE SEQUENCE</scope>
    <source>
        <strain evidence="11">Lister 427</strain>
    </source>
</reference>
<keyword evidence="3" id="KW-1003">Cell membrane</keyword>
<feature type="region of interest" description="Disordered" evidence="9">
    <location>
        <begin position="25"/>
        <end position="45"/>
    </location>
</feature>
<dbReference type="GO" id="GO:0005886">
    <property type="term" value="C:plasma membrane"/>
    <property type="evidence" value="ECO:0007669"/>
    <property type="project" value="UniProtKB-SubCell"/>
</dbReference>
<sequence length="317" mass="33004">LLNTAALTQPQASAQTFRTAANQAIYGDNGKDGNSATAGTGDDRNAQCGTTNKVKGSESGKSLRDDMLCLCANTGAGGGVDKVCCSTCQAAPSNWNTGGDGKTIFEELKAECDSLVNRQTTSADQVRSALATFKSHIAKPQGDGRDALFVLGHLEGNAGSGCLGVSNANGGICVIYAAAVGAGQKHASIAWHAKVTAALAALERIPEDNSEARQIVLKLVSLNKTAYTVAFTAHKQTPPPTKGQETKDPNKDDCAKHITNSTCKDNGCKWTSEKEETGKYCKVDEPKVTTQANTTETGEEAKEGAAAEGKKCSDKKN</sequence>
<comment type="function">
    <text evidence="1">VSG forms a coat on the surface of the parasite. The trypanosome evades the immune response of the host by expressing a series of antigenically distinct VSGs from an estimated 1000 VSG genes.</text>
</comment>
<feature type="compositionally biased region" description="Basic and acidic residues" evidence="9">
    <location>
        <begin position="244"/>
        <end position="253"/>
    </location>
</feature>
<evidence type="ECO:0000256" key="4">
    <source>
        <dbReference type="ARBA" id="ARBA00022622"/>
    </source>
</evidence>
<name>M4ST13_9TRYP</name>
<evidence type="ECO:0000256" key="3">
    <source>
        <dbReference type="ARBA" id="ARBA00022475"/>
    </source>
</evidence>
<evidence type="ECO:0000256" key="5">
    <source>
        <dbReference type="ARBA" id="ARBA00022729"/>
    </source>
</evidence>
<evidence type="ECO:0000256" key="2">
    <source>
        <dbReference type="ARBA" id="ARBA00004609"/>
    </source>
</evidence>
<feature type="domain" description="Trypanosome variant surface glycoprotein B-type N-terminal" evidence="10">
    <location>
        <begin position="9"/>
        <end position="216"/>
    </location>
</feature>
<feature type="non-terminal residue" evidence="11">
    <location>
        <position position="1"/>
    </location>
</feature>
<dbReference type="EMBL" id="KC612032">
    <property type="protein sequence ID" value="AGH59463.1"/>
    <property type="molecule type" value="Genomic_DNA"/>
</dbReference>
<evidence type="ECO:0000256" key="6">
    <source>
        <dbReference type="ARBA" id="ARBA00023136"/>
    </source>
</evidence>
<keyword evidence="5" id="KW-0732">Signal</keyword>
<reference evidence="11" key="1">
    <citation type="submission" date="2013-02" db="EMBL/GenBank/DDBJ databases">
        <authorList>
            <person name="Cross G.A.M."/>
            <person name="Kim H.-S."/>
            <person name="Wickstead B."/>
        </authorList>
    </citation>
    <scope>NUCLEOTIDE SEQUENCE</scope>
    <source>
        <strain evidence="11">Lister 427</strain>
    </source>
</reference>
<keyword evidence="6" id="KW-0472">Membrane</keyword>
<accession>M4ST13</accession>
<keyword evidence="4" id="KW-0336">GPI-anchor</keyword>
<organism evidence="11">
    <name type="scientific">Trypanosoma brucei</name>
    <dbReference type="NCBI Taxonomy" id="5691"/>
    <lineage>
        <taxon>Eukaryota</taxon>
        <taxon>Discoba</taxon>
        <taxon>Euglenozoa</taxon>
        <taxon>Kinetoplastea</taxon>
        <taxon>Metakinetoplastina</taxon>
        <taxon>Trypanosomatida</taxon>
        <taxon>Trypanosomatidae</taxon>
        <taxon>Trypanosoma</taxon>
    </lineage>
</organism>